<keyword evidence="4" id="KW-0238">DNA-binding</keyword>
<dbReference type="FunFam" id="3.40.50.1390:FF:000001">
    <property type="entry name" value="DNA recombinase"/>
    <property type="match status" value="1"/>
</dbReference>
<keyword evidence="9" id="KW-1185">Reference proteome</keyword>
<evidence type="ECO:0000256" key="2">
    <source>
        <dbReference type="ARBA" id="ARBA00022908"/>
    </source>
</evidence>
<accession>A0A6N8SIN3</accession>
<proteinExistence type="inferred from homology"/>
<keyword evidence="2" id="KW-0229">DNA integration</keyword>
<feature type="domain" description="Resolvase/invertase-type recombinase catalytic" evidence="7">
    <location>
        <begin position="28"/>
        <end position="161"/>
    </location>
</feature>
<gene>
    <name evidence="8" type="ORF">GR138_24345</name>
</gene>
<dbReference type="EMBL" id="WUMK01000010">
    <property type="protein sequence ID" value="MXN48347.1"/>
    <property type="molecule type" value="Genomic_DNA"/>
</dbReference>
<reference evidence="8 9" key="1">
    <citation type="submission" date="2019-12" db="EMBL/GenBank/DDBJ databases">
        <title>Shinella kummerowiae sp. nov., a symbiotic bacterium isolated from root nodules of the herbal legume Kummerowia stipulacea.</title>
        <authorList>
            <person name="Gao J."/>
        </authorList>
    </citation>
    <scope>NUCLEOTIDE SEQUENCE [LARGE SCALE GENOMIC DNA]</scope>
    <source>
        <strain evidence="8 9">CCBAU 25048</strain>
    </source>
</reference>
<protein>
    <submittedName>
        <fullName evidence="8">Recombinase family protein</fullName>
    </submittedName>
</protein>
<dbReference type="SUPFAM" id="SSF53041">
    <property type="entry name" value="Resolvase-like"/>
    <property type="match status" value="1"/>
</dbReference>
<keyword evidence="5" id="KW-0233">DNA recombination</keyword>
<evidence type="ECO:0000313" key="8">
    <source>
        <dbReference type="EMBL" id="MXN48347.1"/>
    </source>
</evidence>
<keyword evidence="3" id="KW-0230">DNA invertase</keyword>
<dbReference type="PANTHER" id="PTHR30461">
    <property type="entry name" value="DNA-INVERTASE FROM LAMBDOID PROPHAGE"/>
    <property type="match status" value="1"/>
</dbReference>
<dbReference type="InterPro" id="IPR006118">
    <property type="entry name" value="Recombinase_CS"/>
</dbReference>
<dbReference type="PROSITE" id="PS00398">
    <property type="entry name" value="RECOMBINASES_2"/>
    <property type="match status" value="1"/>
</dbReference>
<dbReference type="AlphaFoldDB" id="A0A6N8SIN3"/>
<dbReference type="Gene3D" id="3.40.50.1390">
    <property type="entry name" value="Resolvase, N-terminal catalytic domain"/>
    <property type="match status" value="1"/>
</dbReference>
<dbReference type="InterPro" id="IPR006119">
    <property type="entry name" value="Resolv_N"/>
</dbReference>
<comment type="caution">
    <text evidence="8">The sequence shown here is derived from an EMBL/GenBank/DDBJ whole genome shotgun (WGS) entry which is preliminary data.</text>
</comment>
<dbReference type="PANTHER" id="PTHR30461:SF2">
    <property type="entry name" value="SERINE RECOMBINASE PINE-RELATED"/>
    <property type="match status" value="1"/>
</dbReference>
<organism evidence="8 9">
    <name type="scientific">Shinella kummerowiae</name>
    <dbReference type="NCBI Taxonomy" id="417745"/>
    <lineage>
        <taxon>Bacteria</taxon>
        <taxon>Pseudomonadati</taxon>
        <taxon>Pseudomonadota</taxon>
        <taxon>Alphaproteobacteria</taxon>
        <taxon>Hyphomicrobiales</taxon>
        <taxon>Rhizobiaceae</taxon>
        <taxon>Shinella</taxon>
    </lineage>
</organism>
<sequence length="318" mass="35299">MLLFVQFSESTKALAKAANLGASPPPQRLIGYARVSPDDQFNDTQVDALRAAGCERIHHEQGSGASSARPMLARLLADLAAGDVLVVVSLDRLARSVSHLLDVIENLQKRGVHFRSLHDPIDTSTPQGIFALLVLGSVVQLERAVLVERTKSGMKAAKARGKIAGNPGLRERRPEAIRALSLARERAYLEDLIASAPAWLPMVRQLRPQHSWENVVLILNRQGQDWTVERLRRAVHRMAREKLVEPELIARSPRRPPEHHLAQVVARIAIADPDLSLRGIAARLDQMSERPPRGGRKWQPSSVRALLDDARRLGFMRS</sequence>
<dbReference type="SMART" id="SM00857">
    <property type="entry name" value="Resolvase"/>
    <property type="match status" value="1"/>
</dbReference>
<evidence type="ECO:0000256" key="1">
    <source>
        <dbReference type="ARBA" id="ARBA00009913"/>
    </source>
</evidence>
<dbReference type="Pfam" id="PF00239">
    <property type="entry name" value="Resolvase"/>
    <property type="match status" value="1"/>
</dbReference>
<dbReference type="InterPro" id="IPR050639">
    <property type="entry name" value="SSR_resolvase"/>
</dbReference>
<name>A0A6N8SIN3_9HYPH</name>
<dbReference type="InterPro" id="IPR036162">
    <property type="entry name" value="Resolvase-like_N_sf"/>
</dbReference>
<evidence type="ECO:0000256" key="6">
    <source>
        <dbReference type="PIRSR" id="PIRSR606118-50"/>
    </source>
</evidence>
<evidence type="ECO:0000259" key="7">
    <source>
        <dbReference type="PROSITE" id="PS51736"/>
    </source>
</evidence>
<feature type="active site" description="O-(5'-phospho-DNA)-serine intermediate" evidence="6">
    <location>
        <position position="36"/>
    </location>
</feature>
<dbReference type="PROSITE" id="PS51736">
    <property type="entry name" value="RECOMBINASES_3"/>
    <property type="match status" value="1"/>
</dbReference>
<evidence type="ECO:0000256" key="3">
    <source>
        <dbReference type="ARBA" id="ARBA00023100"/>
    </source>
</evidence>
<evidence type="ECO:0000313" key="9">
    <source>
        <dbReference type="Proteomes" id="UP000435802"/>
    </source>
</evidence>
<dbReference type="CDD" id="cd03768">
    <property type="entry name" value="SR_ResInv"/>
    <property type="match status" value="1"/>
</dbReference>
<dbReference type="Proteomes" id="UP000435802">
    <property type="component" value="Unassembled WGS sequence"/>
</dbReference>
<dbReference type="RefSeq" id="WP_160861983.1">
    <property type="nucleotide sequence ID" value="NZ_WUMK01000010.1"/>
</dbReference>
<comment type="similarity">
    <text evidence="1">Belongs to the site-specific recombinase resolvase family.</text>
</comment>
<dbReference type="GO" id="GO:0015074">
    <property type="term" value="P:DNA integration"/>
    <property type="evidence" value="ECO:0007669"/>
    <property type="project" value="UniProtKB-KW"/>
</dbReference>
<evidence type="ECO:0000256" key="4">
    <source>
        <dbReference type="ARBA" id="ARBA00023125"/>
    </source>
</evidence>
<dbReference type="GO" id="GO:0000150">
    <property type="term" value="F:DNA strand exchange activity"/>
    <property type="evidence" value="ECO:0007669"/>
    <property type="project" value="UniProtKB-KW"/>
</dbReference>
<dbReference type="GO" id="GO:0003677">
    <property type="term" value="F:DNA binding"/>
    <property type="evidence" value="ECO:0007669"/>
    <property type="project" value="UniProtKB-KW"/>
</dbReference>
<evidence type="ECO:0000256" key="5">
    <source>
        <dbReference type="ARBA" id="ARBA00023172"/>
    </source>
</evidence>
<dbReference type="OrthoDB" id="9800103at2"/>